<feature type="compositionally biased region" description="Basic and acidic residues" evidence="2">
    <location>
        <begin position="73"/>
        <end position="82"/>
    </location>
</feature>
<comment type="caution">
    <text evidence="5">The sequence shown here is derived from an EMBL/GenBank/DDBJ whole genome shotgun (WGS) entry which is preliminary data.</text>
</comment>
<dbReference type="SUPFAM" id="SSF57535">
    <property type="entry name" value="Complement control module/SCR domain"/>
    <property type="match status" value="1"/>
</dbReference>
<keyword evidence="6" id="KW-1185">Reference proteome</keyword>
<organism evidence="5 6">
    <name type="scientific">Effrenium voratum</name>
    <dbReference type="NCBI Taxonomy" id="2562239"/>
    <lineage>
        <taxon>Eukaryota</taxon>
        <taxon>Sar</taxon>
        <taxon>Alveolata</taxon>
        <taxon>Dinophyceae</taxon>
        <taxon>Suessiales</taxon>
        <taxon>Symbiodiniaceae</taxon>
        <taxon>Effrenium</taxon>
    </lineage>
</organism>
<evidence type="ECO:0000259" key="4">
    <source>
        <dbReference type="PROSITE" id="PS50923"/>
    </source>
</evidence>
<dbReference type="Proteomes" id="UP001178507">
    <property type="component" value="Unassembled WGS sequence"/>
</dbReference>
<protein>
    <recommendedName>
        <fullName evidence="4">Sushi domain-containing protein</fullName>
    </recommendedName>
</protein>
<keyword evidence="1" id="KW-1015">Disulfide bond</keyword>
<proteinExistence type="predicted"/>
<dbReference type="AlphaFoldDB" id="A0AA36JJF1"/>
<evidence type="ECO:0000313" key="5">
    <source>
        <dbReference type="EMBL" id="CAJ1407335.1"/>
    </source>
</evidence>
<keyword evidence="3" id="KW-0732">Signal</keyword>
<feature type="region of interest" description="Disordered" evidence="2">
    <location>
        <begin position="59"/>
        <end position="131"/>
    </location>
</feature>
<evidence type="ECO:0000313" key="6">
    <source>
        <dbReference type="Proteomes" id="UP001178507"/>
    </source>
</evidence>
<name>A0AA36JJF1_9DINO</name>
<feature type="domain" description="Sushi" evidence="4">
    <location>
        <begin position="197"/>
        <end position="253"/>
    </location>
</feature>
<evidence type="ECO:0000256" key="2">
    <source>
        <dbReference type="SAM" id="MobiDB-lite"/>
    </source>
</evidence>
<dbReference type="Gene3D" id="2.20.28.230">
    <property type="match status" value="1"/>
</dbReference>
<dbReference type="InterPro" id="IPR000436">
    <property type="entry name" value="Sushi_SCR_CCP_dom"/>
</dbReference>
<evidence type="ECO:0000256" key="3">
    <source>
        <dbReference type="SAM" id="SignalP"/>
    </source>
</evidence>
<feature type="domain" description="Sushi" evidence="4">
    <location>
        <begin position="129"/>
        <end position="196"/>
    </location>
</feature>
<dbReference type="Gene3D" id="2.10.70.10">
    <property type="entry name" value="Complement Module, domain 1"/>
    <property type="match status" value="1"/>
</dbReference>
<feature type="chain" id="PRO_5041321399" description="Sushi domain-containing protein" evidence="3">
    <location>
        <begin position="19"/>
        <end position="271"/>
    </location>
</feature>
<dbReference type="SMART" id="SM00032">
    <property type="entry name" value="CCP"/>
    <property type="match status" value="2"/>
</dbReference>
<feature type="signal peptide" evidence="3">
    <location>
        <begin position="1"/>
        <end position="18"/>
    </location>
</feature>
<dbReference type="CDD" id="cd00033">
    <property type="entry name" value="CCP"/>
    <property type="match status" value="1"/>
</dbReference>
<gene>
    <name evidence="5" type="ORF">EVOR1521_LOCUS29059</name>
</gene>
<dbReference type="InterPro" id="IPR035976">
    <property type="entry name" value="Sushi/SCR/CCP_sf"/>
</dbReference>
<sequence>MMFAMASALLLWITMAEAHSCCFRFGYAAGMTPCCMQVNKGLTEEQCSAAKEHFVGGAMGWSSECPKTPAEAQKLKEMHDASASHPTHASRGPARAPGTGGAKPPGPSPRPPHRAPEAPQPPQPEPGTALCEQLPEGVEPAKPGQAAAAPFKSGTMMEVTCQVGWRPLNRSENTWKVKCVGWDAWSAKDHFAGCEVVRCDELSEDDFGAWLGERDFNSTQRLRCTQGYIAIGAAELSCLASGLWDRLPGSCSPEGGNPELWRRASFVIQRS</sequence>
<dbReference type="PROSITE" id="PS50923">
    <property type="entry name" value="SUSHI"/>
    <property type="match status" value="2"/>
</dbReference>
<reference evidence="5" key="1">
    <citation type="submission" date="2023-08" db="EMBL/GenBank/DDBJ databases">
        <authorList>
            <person name="Chen Y."/>
            <person name="Shah S."/>
            <person name="Dougan E. K."/>
            <person name="Thang M."/>
            <person name="Chan C."/>
        </authorList>
    </citation>
    <scope>NUCLEOTIDE SEQUENCE</scope>
</reference>
<accession>A0AA36JJF1</accession>
<dbReference type="EMBL" id="CAUJNA010003668">
    <property type="protein sequence ID" value="CAJ1407335.1"/>
    <property type="molecule type" value="Genomic_DNA"/>
</dbReference>
<evidence type="ECO:0000256" key="1">
    <source>
        <dbReference type="ARBA" id="ARBA00023157"/>
    </source>
</evidence>